<dbReference type="SUPFAM" id="SSF47240">
    <property type="entry name" value="Ferritin-like"/>
    <property type="match status" value="1"/>
</dbReference>
<dbReference type="Gene3D" id="1.10.620.20">
    <property type="entry name" value="Ribonucleotide Reductase, subunit A"/>
    <property type="match status" value="1"/>
</dbReference>
<dbReference type="Proteomes" id="UP000431269">
    <property type="component" value="Chromosome"/>
</dbReference>
<dbReference type="InterPro" id="IPR009078">
    <property type="entry name" value="Ferritin-like_SF"/>
</dbReference>
<accession>A0A6I6MJJ3</accession>
<gene>
    <name evidence="1" type="ORF">DSM104635_00022</name>
</gene>
<organism evidence="1 2">
    <name type="scientific">Terricaulis silvestris</name>
    <dbReference type="NCBI Taxonomy" id="2686094"/>
    <lineage>
        <taxon>Bacteria</taxon>
        <taxon>Pseudomonadati</taxon>
        <taxon>Pseudomonadota</taxon>
        <taxon>Alphaproteobacteria</taxon>
        <taxon>Caulobacterales</taxon>
        <taxon>Caulobacteraceae</taxon>
        <taxon>Terricaulis</taxon>
    </lineage>
</organism>
<proteinExistence type="predicted"/>
<dbReference type="GO" id="GO:0016491">
    <property type="term" value="F:oxidoreductase activity"/>
    <property type="evidence" value="ECO:0007669"/>
    <property type="project" value="InterPro"/>
</dbReference>
<evidence type="ECO:0000313" key="2">
    <source>
        <dbReference type="Proteomes" id="UP000431269"/>
    </source>
</evidence>
<dbReference type="KEGG" id="tsv:DSM104635_00022"/>
<dbReference type="RefSeq" id="WP_158764233.1">
    <property type="nucleotide sequence ID" value="NZ_CP047045.1"/>
</dbReference>
<dbReference type="CDD" id="cd00657">
    <property type="entry name" value="Ferritin_like"/>
    <property type="match status" value="1"/>
</dbReference>
<dbReference type="InterPro" id="IPR012348">
    <property type="entry name" value="RNR-like"/>
</dbReference>
<dbReference type="AlphaFoldDB" id="A0A6I6MJJ3"/>
<evidence type="ECO:0000313" key="1">
    <source>
        <dbReference type="EMBL" id="QGZ93216.1"/>
    </source>
</evidence>
<keyword evidence="2" id="KW-1185">Reference proteome</keyword>
<protein>
    <submittedName>
        <fullName evidence="1">Aldehyde decarbonylase</fullName>
    </submittedName>
</protein>
<name>A0A6I6MJJ3_9CAUL</name>
<sequence>MADSAALNSSIRQITKDEVYDAVPPDDFSQMLEIDRHLNRSSAFDKIISATHDHFWDPLDKKYIDFESEPWDLDTMDLQPDEMVPALLTDYVQAHFEKHPELRIRFKNEIARWSMSAILHGEQGALNLSASLCHVLRDPGAQEYAANQTREEGRHVTAFAKYIIARWGSPLPCGSVLADLLQEIVHAPEVYKKIIGMQMLVEGLAMGAFATIYQRWNDPLAKKLTQLVMTDEAFHHKFGKIWADRTIPKLSEEEHNIVEDWAAHCFQTLLFNLVAPHQMKDIYVRFGLDPDKVMEGFQAVATDEARREQMKESTNIFRVLVKTLWNAGIITPRTASFYAMYVNFDEFKAEGDEMVGDAIADEGIQYLKTINFGINTGALDDVKASAIAAE</sequence>
<reference evidence="2" key="1">
    <citation type="submission" date="2019-12" db="EMBL/GenBank/DDBJ databases">
        <title>Complete genome of Terracaulis silvestris 0127_4.</title>
        <authorList>
            <person name="Vieira S."/>
            <person name="Riedel T."/>
            <person name="Sproer C."/>
            <person name="Pascual J."/>
            <person name="Boedeker C."/>
            <person name="Overmann J."/>
        </authorList>
    </citation>
    <scope>NUCLEOTIDE SEQUENCE [LARGE SCALE GENOMIC DNA]</scope>
    <source>
        <strain evidence="2">0127_4</strain>
    </source>
</reference>
<dbReference type="EMBL" id="CP047045">
    <property type="protein sequence ID" value="QGZ93216.1"/>
    <property type="molecule type" value="Genomic_DNA"/>
</dbReference>